<sequence length="71" mass="7161">MSDPTPRPAPAPGPRPAAPVPAPPGTAGGRELQDSLGRLTGTDPGDLDAVVAAAEETHQHLRNRLGHAGGR</sequence>
<dbReference type="RefSeq" id="WP_009483473.1">
    <property type="nucleotide sequence ID" value="NZ_BAFE01000089.1"/>
</dbReference>
<dbReference type="Proteomes" id="UP000004367">
    <property type="component" value="Unassembled WGS sequence"/>
</dbReference>
<evidence type="ECO:0000256" key="1">
    <source>
        <dbReference type="SAM" id="MobiDB-lite"/>
    </source>
</evidence>
<protein>
    <submittedName>
        <fullName evidence="2">Uncharacterized protein</fullName>
    </submittedName>
</protein>
<feature type="region of interest" description="Disordered" evidence="1">
    <location>
        <begin position="1"/>
        <end position="45"/>
    </location>
</feature>
<dbReference type="AlphaFoldDB" id="H5UV72"/>
<keyword evidence="3" id="KW-1185">Reference proteome</keyword>
<feature type="compositionally biased region" description="Pro residues" evidence="1">
    <location>
        <begin position="1"/>
        <end position="24"/>
    </location>
</feature>
<accession>H5UV72</accession>
<comment type="caution">
    <text evidence="2">The sequence shown here is derived from an EMBL/GenBank/DDBJ whole genome shotgun (WGS) entry which is preliminary data.</text>
</comment>
<evidence type="ECO:0000313" key="2">
    <source>
        <dbReference type="EMBL" id="GAB49630.1"/>
    </source>
</evidence>
<name>H5UV72_9MICO</name>
<proteinExistence type="predicted"/>
<dbReference type="STRING" id="1089455.MOPEL_130_02370"/>
<gene>
    <name evidence="2" type="ORF">MOPEL_130_02370</name>
</gene>
<reference evidence="2 3" key="1">
    <citation type="submission" date="2012-02" db="EMBL/GenBank/DDBJ databases">
        <title>Whole genome shotgun sequence of Mobilicoccus pelagius NBRC 104925.</title>
        <authorList>
            <person name="Yoshida Y."/>
            <person name="Hosoyama A."/>
            <person name="Tsuchikane K."/>
            <person name="Katsumata H."/>
            <person name="Yamazaki S."/>
            <person name="Fujita N."/>
        </authorList>
    </citation>
    <scope>NUCLEOTIDE SEQUENCE [LARGE SCALE GENOMIC DNA]</scope>
    <source>
        <strain evidence="2 3">NBRC 104925</strain>
    </source>
</reference>
<organism evidence="2 3">
    <name type="scientific">Mobilicoccus pelagius NBRC 104925</name>
    <dbReference type="NCBI Taxonomy" id="1089455"/>
    <lineage>
        <taxon>Bacteria</taxon>
        <taxon>Bacillati</taxon>
        <taxon>Actinomycetota</taxon>
        <taxon>Actinomycetes</taxon>
        <taxon>Micrococcales</taxon>
        <taxon>Dermatophilaceae</taxon>
        <taxon>Mobilicoccus</taxon>
    </lineage>
</organism>
<dbReference type="EMBL" id="BAFE01000089">
    <property type="protein sequence ID" value="GAB49630.1"/>
    <property type="molecule type" value="Genomic_DNA"/>
</dbReference>
<evidence type="ECO:0000313" key="3">
    <source>
        <dbReference type="Proteomes" id="UP000004367"/>
    </source>
</evidence>